<dbReference type="PROSITE" id="PS50175">
    <property type="entry name" value="ASP_PROT_RETROV"/>
    <property type="match status" value="1"/>
</dbReference>
<feature type="domain" description="Peptidase A2" evidence="3">
    <location>
        <begin position="475"/>
        <end position="558"/>
    </location>
</feature>
<protein>
    <submittedName>
        <fullName evidence="5">Uncharacterized protein LOC128198404</fullName>
    </submittedName>
</protein>
<feature type="region of interest" description="Disordered" evidence="2">
    <location>
        <begin position="309"/>
        <end position="342"/>
    </location>
</feature>
<dbReference type="InterPro" id="IPR001995">
    <property type="entry name" value="Peptidase_A2_cat"/>
</dbReference>
<accession>A0ABM3LL38</accession>
<organism evidence="4 5">
    <name type="scientific">Bicyclus anynana</name>
    <name type="common">Squinting bush brown butterfly</name>
    <dbReference type="NCBI Taxonomy" id="110368"/>
    <lineage>
        <taxon>Eukaryota</taxon>
        <taxon>Metazoa</taxon>
        <taxon>Ecdysozoa</taxon>
        <taxon>Arthropoda</taxon>
        <taxon>Hexapoda</taxon>
        <taxon>Insecta</taxon>
        <taxon>Pterygota</taxon>
        <taxon>Neoptera</taxon>
        <taxon>Endopterygota</taxon>
        <taxon>Lepidoptera</taxon>
        <taxon>Glossata</taxon>
        <taxon>Ditrysia</taxon>
        <taxon>Papilionoidea</taxon>
        <taxon>Nymphalidae</taxon>
        <taxon>Satyrinae</taxon>
        <taxon>Satyrini</taxon>
        <taxon>Mycalesina</taxon>
        <taxon>Bicyclus</taxon>
    </lineage>
</organism>
<dbReference type="InterPro" id="IPR005312">
    <property type="entry name" value="DUF1759"/>
</dbReference>
<dbReference type="PANTHER" id="PTHR47331:SF5">
    <property type="entry name" value="RIBONUCLEASE H"/>
    <property type="match status" value="1"/>
</dbReference>
<dbReference type="GeneID" id="128198404"/>
<evidence type="ECO:0000259" key="3">
    <source>
        <dbReference type="PROSITE" id="PS50175"/>
    </source>
</evidence>
<dbReference type="SUPFAM" id="SSF56672">
    <property type="entry name" value="DNA/RNA polymerases"/>
    <property type="match status" value="1"/>
</dbReference>
<evidence type="ECO:0000256" key="2">
    <source>
        <dbReference type="SAM" id="MobiDB-lite"/>
    </source>
</evidence>
<keyword evidence="1" id="KW-0378">Hydrolase</keyword>
<proteinExistence type="predicted"/>
<gene>
    <name evidence="5" type="primary">LOC128198404</name>
</gene>
<keyword evidence="4" id="KW-1185">Reference proteome</keyword>
<dbReference type="InterPro" id="IPR021109">
    <property type="entry name" value="Peptidase_aspartic_dom_sf"/>
</dbReference>
<dbReference type="Pfam" id="PF05380">
    <property type="entry name" value="Peptidase_A17"/>
    <property type="match status" value="1"/>
</dbReference>
<evidence type="ECO:0000313" key="5">
    <source>
        <dbReference type="RefSeq" id="XP_052739764.1"/>
    </source>
</evidence>
<reference evidence="5" key="1">
    <citation type="submission" date="2025-08" db="UniProtKB">
        <authorList>
            <consortium name="RefSeq"/>
        </authorList>
    </citation>
    <scope>IDENTIFICATION</scope>
</reference>
<dbReference type="Gene3D" id="2.40.70.10">
    <property type="entry name" value="Acid Proteases"/>
    <property type="match status" value="1"/>
</dbReference>
<sequence>MSLKELILKRSAIKGRITKFKNYLAKISQESLDTLQLSELKIKLSRFERLDSEFSKLQGQIETLNESELDDELDTREEFENEFTSSTALALDIVSRYANVRSAEGSHNVSLAADGSNNSQEQAVSHEIGFKLPLIQISKFDGTIFRWLEFRDTFKSLIHDNARILPVHKFHYLNSYLEGEAARVVGNLEVCAANYDKAWGLLCERYNNKRQLISNHLDALFNIELLSRESEHSLRALIDNVNRNLRALASLGQPTEHWDTLIIHMVCSKVDNQTSMKWEEHRNTLDEMPSLNQFNKFLKDRADVLESFNRNKAQHQRTSNPPNASGKNRNTNPHRSVTLTSQSNTHVRNINNKLRDPCVVCKGNHAIYSCPTFLNKTPELRLAEAQRLGLCINCLMSNHRTRHCYASRCRECKGRHATLLHRPCPAGRDQNSSVAAQSASDDLCVNFSRQSIAHVMLSTVLLEVSNPATFKSETVRALLDSGSQSSFLSKRVKDSLNLESIPTDLRIVGIGNTKNNRVTERCFVKLRSLQSEYQTDLTCFILPQLTTNIPKLHIDRKYFSLPSNTKLADPDFNSPAPIDALIGADLYWEIMGSTIKSLGDGRPYLCNSQFGWIISGPIELSRCTKQNNCNFAVTALSDEQLDNQISKFWEVEELPQKSLLSDSEKVCEQHFKTHTTRLESGRFSVRLPLKDSPTTLGNSLSQAKKRFFNLEKRFRKQPELKQAYREFINEYIDLGHCSELTNFSSKSGYFLCHHPIIRLKSESTRLRVVFDGTAPSSNGVSINSLQLIGPTIQDSLLSIILRFRLHKYVLTGDIEKMYRQIEINEKDRNLQLILWREDENEPLRALQLNTVTYGFASASFLSTRCLYQLGEECVDEKIKTIIQHDFYYDDLLTGADTKDQLSYILNSIQTSLKEGCFNLRKFRSNLPCIFQNSNLNLEDNLCLSNSTSALGLGWDPKSDILHFSCQTPLERRADIMSKRQIVSNTCKIFDPLGLISPSIILAKILVQKIWTLKLDWDQPVPPNIIKEWDRVQANIDVLNTINIPRYVLCDYLVKVELHSFCDASMSAYGACIYLKSTDAHGRVSVNLLCSKSRVAPSGKPMTIPRLELSAALLAARLCVSCLDSLRTPIVSCVHWCDSSVVLGWINTSPSKLKMFVANRVAEICESTRSSSWRHVPTESNPADLISRGVDAIRLKNSNLWWNGPGFLRLEECYWPTKINCKGTF</sequence>
<evidence type="ECO:0000313" key="4">
    <source>
        <dbReference type="Proteomes" id="UP001652582"/>
    </source>
</evidence>
<dbReference type="Pfam" id="PF03564">
    <property type="entry name" value="DUF1759"/>
    <property type="match status" value="1"/>
</dbReference>
<dbReference type="RefSeq" id="XP_052739764.1">
    <property type="nucleotide sequence ID" value="XM_052883804.1"/>
</dbReference>
<dbReference type="InterPro" id="IPR043502">
    <property type="entry name" value="DNA/RNA_pol_sf"/>
</dbReference>
<name>A0ABM3LL38_BICAN</name>
<dbReference type="CDD" id="cd00303">
    <property type="entry name" value="retropepsin_like"/>
    <property type="match status" value="1"/>
</dbReference>
<dbReference type="InterPro" id="IPR008042">
    <property type="entry name" value="Retrotrans_Pao"/>
</dbReference>
<dbReference type="PANTHER" id="PTHR47331">
    <property type="entry name" value="PHD-TYPE DOMAIN-CONTAINING PROTEIN"/>
    <property type="match status" value="1"/>
</dbReference>
<evidence type="ECO:0000256" key="1">
    <source>
        <dbReference type="ARBA" id="ARBA00022801"/>
    </source>
</evidence>
<dbReference type="Proteomes" id="UP001652582">
    <property type="component" value="Chromosome 10"/>
</dbReference>